<evidence type="ECO:0000313" key="6">
    <source>
        <dbReference type="Proteomes" id="UP000235392"/>
    </source>
</evidence>
<dbReference type="Proteomes" id="UP000235388">
    <property type="component" value="Unassembled WGS sequence"/>
</dbReference>
<feature type="region of interest" description="Disordered" evidence="1">
    <location>
        <begin position="73"/>
        <end position="119"/>
    </location>
</feature>
<evidence type="ECO:0000313" key="4">
    <source>
        <dbReference type="EMBL" id="PLW30943.1"/>
    </source>
</evidence>
<dbReference type="EMBL" id="PGCJ01000361">
    <property type="protein sequence ID" value="PLW30943.1"/>
    <property type="molecule type" value="Genomic_DNA"/>
</dbReference>
<dbReference type="EMBL" id="PGCI01000357">
    <property type="protein sequence ID" value="PLW28676.1"/>
    <property type="molecule type" value="Genomic_DNA"/>
</dbReference>
<dbReference type="Proteomes" id="UP000235392">
    <property type="component" value="Unassembled WGS sequence"/>
</dbReference>
<evidence type="ECO:0000313" key="2">
    <source>
        <dbReference type="EMBL" id="PLW10445.1"/>
    </source>
</evidence>
<organism evidence="4 5">
    <name type="scientific">Puccinia coronata f. sp. avenae</name>
    <dbReference type="NCBI Taxonomy" id="200324"/>
    <lineage>
        <taxon>Eukaryota</taxon>
        <taxon>Fungi</taxon>
        <taxon>Dikarya</taxon>
        <taxon>Basidiomycota</taxon>
        <taxon>Pucciniomycotina</taxon>
        <taxon>Pucciniomycetes</taxon>
        <taxon>Pucciniales</taxon>
        <taxon>Pucciniaceae</taxon>
        <taxon>Puccinia</taxon>
    </lineage>
</organism>
<accession>A0A2N5TZL2</accession>
<feature type="compositionally biased region" description="Basic and acidic residues" evidence="1">
    <location>
        <begin position="110"/>
        <end position="119"/>
    </location>
</feature>
<comment type="caution">
    <text evidence="4">The sequence shown here is derived from an EMBL/GenBank/DDBJ whole genome shotgun (WGS) entry which is preliminary data.</text>
</comment>
<proteinExistence type="predicted"/>
<sequence length="119" mass="13394">MIDLIGEQREAEAVENVAWDARIREENQIMLDWEGPNAPDDWLKLAEEGKNYNQYIARITRLLALRRINEANQGDAAENQDNTGANQLHADGKPRNAEANPVPNEDGEADPMRGKETVK</sequence>
<evidence type="ECO:0000313" key="3">
    <source>
        <dbReference type="EMBL" id="PLW28676.1"/>
    </source>
</evidence>
<keyword evidence="5" id="KW-1185">Reference proteome</keyword>
<evidence type="ECO:0000313" key="5">
    <source>
        <dbReference type="Proteomes" id="UP000235388"/>
    </source>
</evidence>
<dbReference type="EMBL" id="PGCI01000963">
    <property type="protein sequence ID" value="PLW10445.1"/>
    <property type="molecule type" value="Genomic_DNA"/>
</dbReference>
<protein>
    <submittedName>
        <fullName evidence="4">Uncharacterized protein</fullName>
    </submittedName>
</protein>
<evidence type="ECO:0000256" key="1">
    <source>
        <dbReference type="SAM" id="MobiDB-lite"/>
    </source>
</evidence>
<gene>
    <name evidence="4" type="ORF">PCANC_26694</name>
    <name evidence="3" type="ORF">PCASD_26180</name>
    <name evidence="2" type="ORF">PCASD_26461</name>
</gene>
<reference evidence="5 6" key="1">
    <citation type="submission" date="2017-11" db="EMBL/GenBank/DDBJ databases">
        <title>De novo assembly and phasing of dikaryotic genomes from two isolates of Puccinia coronata f. sp. avenae, the causal agent of oat crown rust.</title>
        <authorList>
            <person name="Miller M.E."/>
            <person name="Zhang Y."/>
            <person name="Omidvar V."/>
            <person name="Sperschneider J."/>
            <person name="Schwessinger B."/>
            <person name="Raley C."/>
            <person name="Palmer J.M."/>
            <person name="Garnica D."/>
            <person name="Upadhyaya N."/>
            <person name="Rathjen J."/>
            <person name="Taylor J.M."/>
            <person name="Park R.F."/>
            <person name="Dodds P.N."/>
            <person name="Hirsch C.D."/>
            <person name="Kianian S.F."/>
            <person name="Figueroa M."/>
        </authorList>
    </citation>
    <scope>NUCLEOTIDE SEQUENCE [LARGE SCALE GENOMIC DNA]</scope>
    <source>
        <strain evidence="4">12NC29</strain>
        <strain evidence="2">12SD80</strain>
    </source>
</reference>
<name>A0A2N5TZL2_9BASI</name>
<dbReference type="AlphaFoldDB" id="A0A2N5TZL2"/>